<dbReference type="InterPro" id="IPR027417">
    <property type="entry name" value="P-loop_NTPase"/>
</dbReference>
<sequence length="492" mass="54623">MGENDLVKVLVTSLTNVAVDRILLGLLEYRYKDFYRIGSVKRIAKPIIRYTIHSGAGGSGISTSDDDMLKEIRSMLKTETDEKSRKLLELEIEDIDSGRYINRQKGLAASRVIGTTCASSTSSMLADMTFPIVFLDECSQITEPLSLLPLCKSRCERLVAVGDPLQLEPTLHSKPSQHVLDTGGLEKTLYVRLSKLGLQPVILKTQYRCHPRISALSNKLFYDNALNDGILPASRPPLISNLSPITLIESDIGSEQHDSFTGGFYNDGEANLIFSMIDILTRNGIKESQIGVICFYKAQAFKMATSFKEKKKKEKTFQKETAISDYDDYFGGAEETEEKKMDHQSNVTNNPNIPPALVTQKKQKKTLSSKDLLGDDDDEELNRLVEMEGGGEGDEEDQGKKDDMEGLKISTVDAFQGAERDIIIFSCTRTSTFAQGFLDNPQRLNVAITRAKNHFVIVGRSKLLSTNATWKTIIQSCQTGIIGSNLSKTKSF</sequence>
<feature type="domain" description="DNA2/NAM7 helicase-like C-terminal" evidence="3">
    <location>
        <begin position="401"/>
        <end position="461"/>
    </location>
</feature>
<dbReference type="STRING" id="1054147.F4PUW4"/>
<dbReference type="InterPro" id="IPR045055">
    <property type="entry name" value="DNA2/NAM7-like"/>
</dbReference>
<protein>
    <submittedName>
        <fullName evidence="4">Prematurely terminated mRNA decay factor-like protein</fullName>
    </submittedName>
</protein>
<dbReference type="PANTHER" id="PTHR10887">
    <property type="entry name" value="DNA2/NAM7 HELICASE FAMILY"/>
    <property type="match status" value="1"/>
</dbReference>
<dbReference type="EMBL" id="GL883010">
    <property type="protein sequence ID" value="EGG21926.1"/>
    <property type="molecule type" value="Genomic_DNA"/>
</dbReference>
<name>F4PUW4_CACFS</name>
<feature type="domain" description="DNA2/NAM7 helicase-like C-terminal" evidence="3">
    <location>
        <begin position="185"/>
        <end position="323"/>
    </location>
</feature>
<dbReference type="InterPro" id="IPR041677">
    <property type="entry name" value="DNA2/NAM7_AAA_11"/>
</dbReference>
<dbReference type="Gene3D" id="3.40.50.300">
    <property type="entry name" value="P-loop containing nucleotide triphosphate hydrolases"/>
    <property type="match status" value="3"/>
</dbReference>
<evidence type="ECO:0000259" key="3">
    <source>
        <dbReference type="Pfam" id="PF13087"/>
    </source>
</evidence>
<dbReference type="SUPFAM" id="SSF52540">
    <property type="entry name" value="P-loop containing nucleoside triphosphate hydrolases"/>
    <property type="match status" value="2"/>
</dbReference>
<dbReference type="InterPro" id="IPR041679">
    <property type="entry name" value="DNA2/NAM7-like_C"/>
</dbReference>
<dbReference type="RefSeq" id="XP_004359777.1">
    <property type="nucleotide sequence ID" value="XM_004359720.1"/>
</dbReference>
<gene>
    <name evidence="4" type="ORF">DFA_01812</name>
</gene>
<dbReference type="Pfam" id="PF13087">
    <property type="entry name" value="AAA_12"/>
    <property type="match status" value="2"/>
</dbReference>
<evidence type="ECO:0000313" key="4">
    <source>
        <dbReference type="EMBL" id="EGG21926.1"/>
    </source>
</evidence>
<dbReference type="Pfam" id="PF13086">
    <property type="entry name" value="AAA_11"/>
    <property type="match status" value="1"/>
</dbReference>
<dbReference type="Proteomes" id="UP000007797">
    <property type="component" value="Unassembled WGS sequence"/>
</dbReference>
<dbReference type="PANTHER" id="PTHR10887:SF518">
    <property type="entry name" value="RNA HELICASE NONSENSE MRNA REDUCING FACTOR"/>
    <property type="match status" value="1"/>
</dbReference>
<evidence type="ECO:0000313" key="5">
    <source>
        <dbReference type="Proteomes" id="UP000007797"/>
    </source>
</evidence>
<reference evidence="5" key="1">
    <citation type="journal article" date="2011" name="Genome Res.">
        <title>Phylogeny-wide analysis of social amoeba genomes highlights ancient origins for complex intercellular communication.</title>
        <authorList>
            <person name="Heidel A.J."/>
            <person name="Lawal H.M."/>
            <person name="Felder M."/>
            <person name="Schilde C."/>
            <person name="Helps N.R."/>
            <person name="Tunggal B."/>
            <person name="Rivero F."/>
            <person name="John U."/>
            <person name="Schleicher M."/>
            <person name="Eichinger L."/>
            <person name="Platzer M."/>
            <person name="Noegel A.A."/>
            <person name="Schaap P."/>
            <person name="Gloeckner G."/>
        </authorList>
    </citation>
    <scope>NUCLEOTIDE SEQUENCE [LARGE SCALE GENOMIC DNA]</scope>
    <source>
        <strain evidence="5">SH3</strain>
    </source>
</reference>
<evidence type="ECO:0000256" key="1">
    <source>
        <dbReference type="SAM" id="MobiDB-lite"/>
    </source>
</evidence>
<dbReference type="CDD" id="cd18808">
    <property type="entry name" value="SF1_C_Upf1"/>
    <property type="match status" value="1"/>
</dbReference>
<dbReference type="OrthoDB" id="6513042at2759"/>
<keyword evidence="5" id="KW-1185">Reference proteome</keyword>
<proteinExistence type="predicted"/>
<dbReference type="KEGG" id="dfa:DFA_01812"/>
<dbReference type="GeneID" id="14874078"/>
<dbReference type="AlphaFoldDB" id="F4PUW4"/>
<feature type="region of interest" description="Disordered" evidence="1">
    <location>
        <begin position="336"/>
        <end position="380"/>
    </location>
</feature>
<dbReference type="InterPro" id="IPR047187">
    <property type="entry name" value="SF1_C_Upf1"/>
</dbReference>
<dbReference type="GO" id="GO:0004386">
    <property type="term" value="F:helicase activity"/>
    <property type="evidence" value="ECO:0007669"/>
    <property type="project" value="InterPro"/>
</dbReference>
<feature type="domain" description="DNA2/NAM7 helicase helicase" evidence="2">
    <location>
        <begin position="8"/>
        <end position="174"/>
    </location>
</feature>
<organism evidence="4 5">
    <name type="scientific">Cavenderia fasciculata</name>
    <name type="common">Slime mold</name>
    <name type="synonym">Dictyostelium fasciculatum</name>
    <dbReference type="NCBI Taxonomy" id="261658"/>
    <lineage>
        <taxon>Eukaryota</taxon>
        <taxon>Amoebozoa</taxon>
        <taxon>Evosea</taxon>
        <taxon>Eumycetozoa</taxon>
        <taxon>Dictyostelia</taxon>
        <taxon>Acytosteliales</taxon>
        <taxon>Cavenderiaceae</taxon>
        <taxon>Cavenderia</taxon>
    </lineage>
</organism>
<accession>F4PUW4</accession>
<evidence type="ECO:0000259" key="2">
    <source>
        <dbReference type="Pfam" id="PF13086"/>
    </source>
</evidence>